<protein>
    <submittedName>
        <fullName evidence="1">Uncharacterized protein</fullName>
    </submittedName>
</protein>
<organism evidence="1 2">
    <name type="scientific">Caloramator australicus RC3</name>
    <dbReference type="NCBI Taxonomy" id="857293"/>
    <lineage>
        <taxon>Bacteria</taxon>
        <taxon>Bacillati</taxon>
        <taxon>Bacillota</taxon>
        <taxon>Clostridia</taxon>
        <taxon>Eubacteriales</taxon>
        <taxon>Clostridiaceae</taxon>
        <taxon>Caloramator</taxon>
    </lineage>
</organism>
<reference evidence="1 2" key="1">
    <citation type="journal article" date="2011" name="J. Bacteriol.">
        <title>Draft genome sequence of Caloramator australicus strain RC3T, a thermoanaerobe from the Great Artesian Basin of Australia.</title>
        <authorList>
            <person name="Ogg C.D."/>
            <person name="Patel B.K.C."/>
        </authorList>
    </citation>
    <scope>NUCLEOTIDE SEQUENCE [LARGE SCALE GENOMIC DNA]</scope>
    <source>
        <strain evidence="1 2">RC3</strain>
    </source>
</reference>
<evidence type="ECO:0000313" key="1">
    <source>
        <dbReference type="EMBL" id="CCJ33963.1"/>
    </source>
</evidence>
<dbReference type="eggNOG" id="COG4087">
    <property type="taxonomic scope" value="Bacteria"/>
</dbReference>
<accession>I7LJV0</accession>
<dbReference type="EMBL" id="CAKP01000097">
    <property type="protein sequence ID" value="CCJ33963.1"/>
    <property type="molecule type" value="Genomic_DNA"/>
</dbReference>
<dbReference type="AlphaFoldDB" id="I7LJV0"/>
<evidence type="ECO:0000313" key="2">
    <source>
        <dbReference type="Proteomes" id="UP000007652"/>
    </source>
</evidence>
<proteinExistence type="predicted"/>
<dbReference type="STRING" id="857293.CAAU_1879"/>
<dbReference type="OrthoDB" id="159409at2"/>
<gene>
    <name evidence="1" type="ORF">CAAU_1879</name>
</gene>
<sequence length="56" mass="6146">MNDVEMFKVSALSIAVIGKEGCCVKALFEADIAVNDILDAIELLLKPERIVATLRR</sequence>
<dbReference type="Proteomes" id="UP000007652">
    <property type="component" value="Unassembled WGS sequence"/>
</dbReference>
<keyword evidence="2" id="KW-1185">Reference proteome</keyword>
<name>I7LJV0_9CLOT</name>
<comment type="caution">
    <text evidence="1">The sequence shown here is derived from an EMBL/GenBank/DDBJ whole genome shotgun (WGS) entry which is preliminary data.</text>
</comment>